<accession>A0A2I1M9L3</accession>
<dbReference type="SFLD" id="SFLDS00003">
    <property type="entry name" value="Haloacid_Dehalogenase"/>
    <property type="match status" value="1"/>
</dbReference>
<dbReference type="Proteomes" id="UP000234335">
    <property type="component" value="Unassembled WGS sequence"/>
</dbReference>
<dbReference type="GO" id="GO:0005829">
    <property type="term" value="C:cytosol"/>
    <property type="evidence" value="ECO:0007669"/>
    <property type="project" value="TreeGrafter"/>
</dbReference>
<name>A0A2I1M9L3_9FIRM</name>
<evidence type="ECO:0000313" key="1">
    <source>
        <dbReference type="EMBL" id="PKZ16843.1"/>
    </source>
</evidence>
<dbReference type="NCBIfam" id="TIGR00099">
    <property type="entry name" value="Cof-subfamily"/>
    <property type="match status" value="1"/>
</dbReference>
<keyword evidence="3" id="KW-1185">Reference proteome</keyword>
<dbReference type="PANTHER" id="PTHR10000:SF8">
    <property type="entry name" value="HAD SUPERFAMILY HYDROLASE-LIKE, TYPE 3"/>
    <property type="match status" value="1"/>
</dbReference>
<reference evidence="1 3" key="1">
    <citation type="submission" date="2017-12" db="EMBL/GenBank/DDBJ databases">
        <title>Phylogenetic diversity of female urinary microbiome.</title>
        <authorList>
            <person name="Thomas-White K."/>
            <person name="Wolfe A.J."/>
        </authorList>
    </citation>
    <scope>NUCLEOTIDE SEQUENCE [LARGE SCALE GENOMIC DNA]</scope>
    <source>
        <strain evidence="1 3">UMB0119</strain>
    </source>
</reference>
<organism evidence="1 3">
    <name type="scientific">Anaerococcus octavius</name>
    <dbReference type="NCBI Taxonomy" id="54007"/>
    <lineage>
        <taxon>Bacteria</taxon>
        <taxon>Bacillati</taxon>
        <taxon>Bacillota</taxon>
        <taxon>Tissierellia</taxon>
        <taxon>Tissierellales</taxon>
        <taxon>Peptoniphilaceae</taxon>
        <taxon>Anaerococcus</taxon>
    </lineage>
</organism>
<dbReference type="CDD" id="cd07516">
    <property type="entry name" value="HAD_Pase"/>
    <property type="match status" value="1"/>
</dbReference>
<dbReference type="Gene3D" id="3.30.1240.10">
    <property type="match status" value="1"/>
</dbReference>
<dbReference type="EMBL" id="PKGS01000002">
    <property type="protein sequence ID" value="PKZ16843.1"/>
    <property type="molecule type" value="Genomic_DNA"/>
</dbReference>
<dbReference type="Pfam" id="PF08282">
    <property type="entry name" value="Hydrolase_3"/>
    <property type="match status" value="1"/>
</dbReference>
<dbReference type="SFLD" id="SFLDG01144">
    <property type="entry name" value="C2.B.4:_PGP_Like"/>
    <property type="match status" value="1"/>
</dbReference>
<dbReference type="InterPro" id="IPR023214">
    <property type="entry name" value="HAD_sf"/>
</dbReference>
<gene>
    <name evidence="2" type="primary">yidA_2</name>
    <name evidence="1" type="ORF">CYJ34_03395</name>
    <name evidence="2" type="ORF">NCTC9810_00476</name>
</gene>
<dbReference type="GO" id="GO:0000287">
    <property type="term" value="F:magnesium ion binding"/>
    <property type="evidence" value="ECO:0007669"/>
    <property type="project" value="TreeGrafter"/>
</dbReference>
<dbReference type="InterPro" id="IPR036412">
    <property type="entry name" value="HAD-like_sf"/>
</dbReference>
<dbReference type="EMBL" id="UFTA01000002">
    <property type="protein sequence ID" value="SUU92155.1"/>
    <property type="molecule type" value="Genomic_DNA"/>
</dbReference>
<keyword evidence="1" id="KW-0378">Hydrolase</keyword>
<proteinExistence type="predicted"/>
<dbReference type="Gene3D" id="3.40.50.1000">
    <property type="entry name" value="HAD superfamily/HAD-like"/>
    <property type="match status" value="1"/>
</dbReference>
<evidence type="ECO:0000313" key="2">
    <source>
        <dbReference type="EMBL" id="SUU92155.1"/>
    </source>
</evidence>
<dbReference type="GO" id="GO:0016791">
    <property type="term" value="F:phosphatase activity"/>
    <property type="evidence" value="ECO:0007669"/>
    <property type="project" value="UniProtKB-ARBA"/>
</dbReference>
<sequence>MIKLFAIDMDGTLLNSDSKINPSAKEAIQQLNEKGIKTVLTSGRVMSSIKYQSKDLNIDNPMIAANGALLMLNSQKKLYEYPLEDSHIKDLVEFCQKHKFIYHFYDEDTFYSNRLDDERLKHLKIDTDDGLNYQCNISITEDPYEDLKQKEKPAYKILIGCLKSHPYGEEKAVKIIKEAFDDKLYVTSSGPGAIEIMEQHVNKWEAVKYLSDQLGIKKDEIAAIGDSYNDLPMVKESKIGFAMGNGNEKVKEVADYVVADNNSSGIKEAAEIILNYNKENPSV</sequence>
<dbReference type="RefSeq" id="WP_101539942.1">
    <property type="nucleotide sequence ID" value="NZ_PKGS01000002.1"/>
</dbReference>
<dbReference type="SFLD" id="SFLDG01140">
    <property type="entry name" value="C2.B:_Phosphomannomutase_and_P"/>
    <property type="match status" value="1"/>
</dbReference>
<dbReference type="AlphaFoldDB" id="A0A2I1M9L3"/>
<dbReference type="Proteomes" id="UP000255124">
    <property type="component" value="Unassembled WGS sequence"/>
</dbReference>
<evidence type="ECO:0000313" key="3">
    <source>
        <dbReference type="Proteomes" id="UP000234335"/>
    </source>
</evidence>
<dbReference type="InterPro" id="IPR000150">
    <property type="entry name" value="Cof"/>
</dbReference>
<reference evidence="2 4" key="2">
    <citation type="submission" date="2018-06" db="EMBL/GenBank/DDBJ databases">
        <authorList>
            <consortium name="Pathogen Informatics"/>
            <person name="Doyle S."/>
        </authorList>
    </citation>
    <scope>NUCLEOTIDE SEQUENCE [LARGE SCALE GENOMIC DNA]</scope>
    <source>
        <strain evidence="2 4">NCTC9810</strain>
    </source>
</reference>
<dbReference type="EC" id="3.1.3.-" evidence="2"/>
<dbReference type="PANTHER" id="PTHR10000">
    <property type="entry name" value="PHOSPHOSERINE PHOSPHATASE"/>
    <property type="match status" value="1"/>
</dbReference>
<dbReference type="InterPro" id="IPR006379">
    <property type="entry name" value="HAD-SF_hydro_IIB"/>
</dbReference>
<dbReference type="SUPFAM" id="SSF56784">
    <property type="entry name" value="HAD-like"/>
    <property type="match status" value="1"/>
</dbReference>
<dbReference type="NCBIfam" id="TIGR01484">
    <property type="entry name" value="HAD-SF-IIB"/>
    <property type="match status" value="1"/>
</dbReference>
<evidence type="ECO:0000313" key="4">
    <source>
        <dbReference type="Proteomes" id="UP000255124"/>
    </source>
</evidence>
<dbReference type="PRINTS" id="PR00119">
    <property type="entry name" value="CATATPASE"/>
</dbReference>
<dbReference type="OrthoDB" id="9781413at2"/>
<protein>
    <submittedName>
        <fullName evidence="1">Cof-type HAD-IIB family hydrolase</fullName>
    </submittedName>
    <submittedName>
        <fullName evidence="2">Phosphatase YidA</fullName>
        <ecNumber evidence="2">3.1.3.-</ecNumber>
    </submittedName>
</protein>
<dbReference type="PROSITE" id="PS01228">
    <property type="entry name" value="COF_1"/>
    <property type="match status" value="1"/>
</dbReference>